<sequence length="165" mass="18328">MSPPFAREDTRPTRRRSGRQHIDGKRRRRSSLQLDRAAQASDSNKKLLQSTIVLTETAWLLLLGGGTLGTFDRGHAHCPVVHSPTDRVVSRHGYALYRISAEVDAMDVQRIRRARVHADLLNQQNQQVVNGEVNICLGDPEKGTNEVCNGFTVAVTKLLVSVPPK</sequence>
<accession>A0A9N8DYP6</accession>
<comment type="caution">
    <text evidence="2">The sequence shown here is derived from an EMBL/GenBank/DDBJ whole genome shotgun (WGS) entry which is preliminary data.</text>
</comment>
<name>A0A9N8DYP6_9STRA</name>
<dbReference type="Proteomes" id="UP001153069">
    <property type="component" value="Unassembled WGS sequence"/>
</dbReference>
<feature type="compositionally biased region" description="Basic and acidic residues" evidence="1">
    <location>
        <begin position="1"/>
        <end position="12"/>
    </location>
</feature>
<evidence type="ECO:0000256" key="1">
    <source>
        <dbReference type="SAM" id="MobiDB-lite"/>
    </source>
</evidence>
<gene>
    <name evidence="2" type="ORF">SEMRO_476_G150550.1</name>
</gene>
<feature type="compositionally biased region" description="Basic residues" evidence="1">
    <location>
        <begin position="13"/>
        <end position="30"/>
    </location>
</feature>
<proteinExistence type="predicted"/>
<protein>
    <submittedName>
        <fullName evidence="2">Uncharacterized protein</fullName>
    </submittedName>
</protein>
<evidence type="ECO:0000313" key="3">
    <source>
        <dbReference type="Proteomes" id="UP001153069"/>
    </source>
</evidence>
<evidence type="ECO:0000313" key="2">
    <source>
        <dbReference type="EMBL" id="CAB9511251.1"/>
    </source>
</evidence>
<organism evidence="2 3">
    <name type="scientific">Seminavis robusta</name>
    <dbReference type="NCBI Taxonomy" id="568900"/>
    <lineage>
        <taxon>Eukaryota</taxon>
        <taxon>Sar</taxon>
        <taxon>Stramenopiles</taxon>
        <taxon>Ochrophyta</taxon>
        <taxon>Bacillariophyta</taxon>
        <taxon>Bacillariophyceae</taxon>
        <taxon>Bacillariophycidae</taxon>
        <taxon>Naviculales</taxon>
        <taxon>Naviculaceae</taxon>
        <taxon>Seminavis</taxon>
    </lineage>
</organism>
<dbReference type="AlphaFoldDB" id="A0A9N8DYP6"/>
<reference evidence="2" key="1">
    <citation type="submission" date="2020-06" db="EMBL/GenBank/DDBJ databases">
        <authorList>
            <consortium name="Plant Systems Biology data submission"/>
        </authorList>
    </citation>
    <scope>NUCLEOTIDE SEQUENCE</scope>
    <source>
        <strain evidence="2">D6</strain>
    </source>
</reference>
<keyword evidence="3" id="KW-1185">Reference proteome</keyword>
<dbReference type="EMBL" id="CAICTM010000475">
    <property type="protein sequence ID" value="CAB9511251.1"/>
    <property type="molecule type" value="Genomic_DNA"/>
</dbReference>
<feature type="region of interest" description="Disordered" evidence="1">
    <location>
        <begin position="1"/>
        <end position="40"/>
    </location>
</feature>